<organism evidence="1 2">
    <name type="scientific">Melastoma candidum</name>
    <dbReference type="NCBI Taxonomy" id="119954"/>
    <lineage>
        <taxon>Eukaryota</taxon>
        <taxon>Viridiplantae</taxon>
        <taxon>Streptophyta</taxon>
        <taxon>Embryophyta</taxon>
        <taxon>Tracheophyta</taxon>
        <taxon>Spermatophyta</taxon>
        <taxon>Magnoliopsida</taxon>
        <taxon>eudicotyledons</taxon>
        <taxon>Gunneridae</taxon>
        <taxon>Pentapetalae</taxon>
        <taxon>rosids</taxon>
        <taxon>malvids</taxon>
        <taxon>Myrtales</taxon>
        <taxon>Melastomataceae</taxon>
        <taxon>Melastomatoideae</taxon>
        <taxon>Melastomateae</taxon>
        <taxon>Melastoma</taxon>
    </lineage>
</organism>
<gene>
    <name evidence="1" type="ORF">MLD38_005371</name>
</gene>
<evidence type="ECO:0000313" key="1">
    <source>
        <dbReference type="EMBL" id="KAI4387545.1"/>
    </source>
</evidence>
<keyword evidence="2" id="KW-1185">Reference proteome</keyword>
<protein>
    <submittedName>
        <fullName evidence="1">Uncharacterized protein</fullName>
    </submittedName>
</protein>
<sequence length="376" mass="41097">MGCSASRPETLLARFLDYPSSSSPPSTLSSSPARALSLATPLVHHLPLRDGDSDHLVSLTSTTYGSLRLLFQDPSSPEGISPGSSPQKVGSASHGVPEDGDPSPDLVINAWELMDGLEDEDEDDTFRSSNLVLVHRAFDEPKPSSMAVVVVKEKDISLSKKPLWKHLSEEALLAKLGPDVAYSYRRALSARRLSGNSHRTEEESVEPKEIGALGNLVRPNRSPASGGADGVVLYFTSLRGIRKTYEDCCTVRMILKGFRVHLDERDVSMHSEFKKELECALGGKMLSLPRVFIRGKYVGGTEEIKEMNEAGELAKILEGIPEGNCMSACTTCGDVRFLPCPNCDGSRKVFDEDEGLMRRCLDCNENGLIRCYECCL</sequence>
<name>A0ACB9S9F7_9MYRT</name>
<proteinExistence type="predicted"/>
<dbReference type="EMBL" id="CM042881">
    <property type="protein sequence ID" value="KAI4387545.1"/>
    <property type="molecule type" value="Genomic_DNA"/>
</dbReference>
<dbReference type="Proteomes" id="UP001057402">
    <property type="component" value="Chromosome 2"/>
</dbReference>
<evidence type="ECO:0000313" key="2">
    <source>
        <dbReference type="Proteomes" id="UP001057402"/>
    </source>
</evidence>
<accession>A0ACB9S9F7</accession>
<reference evidence="2" key="1">
    <citation type="journal article" date="2023" name="Front. Plant Sci.">
        <title>Chromosomal-level genome assembly of Melastoma candidum provides insights into trichome evolution.</title>
        <authorList>
            <person name="Zhong Y."/>
            <person name="Wu W."/>
            <person name="Sun C."/>
            <person name="Zou P."/>
            <person name="Liu Y."/>
            <person name="Dai S."/>
            <person name="Zhou R."/>
        </authorList>
    </citation>
    <scope>NUCLEOTIDE SEQUENCE [LARGE SCALE GENOMIC DNA]</scope>
</reference>
<comment type="caution">
    <text evidence="1">The sequence shown here is derived from an EMBL/GenBank/DDBJ whole genome shotgun (WGS) entry which is preliminary data.</text>
</comment>